<protein>
    <submittedName>
        <fullName evidence="2">Uncharacterized protein</fullName>
    </submittedName>
</protein>
<reference evidence="2" key="1">
    <citation type="submission" date="2021-03" db="EMBL/GenBank/DDBJ databases">
        <title>Pengzhenrongella sicca gen. nov., sp. nov., a new member of suborder Micrococcineae isolated from High-Arctic tundra soil.</title>
        <authorList>
            <person name="Peng F."/>
        </authorList>
    </citation>
    <scope>NUCLEOTIDE SEQUENCE</scope>
    <source>
        <strain evidence="2">LRZ-2</strain>
    </source>
</reference>
<dbReference type="Proteomes" id="UP000663937">
    <property type="component" value="Chromosome"/>
</dbReference>
<accession>A0A8A4ZBE6</accession>
<evidence type="ECO:0000313" key="3">
    <source>
        <dbReference type="Proteomes" id="UP000663937"/>
    </source>
</evidence>
<gene>
    <name evidence="2" type="ORF">J4E96_18360</name>
</gene>
<name>A0A8A4ZBE6_9MICO</name>
<proteinExistence type="predicted"/>
<feature type="region of interest" description="Disordered" evidence="1">
    <location>
        <begin position="46"/>
        <end position="65"/>
    </location>
</feature>
<dbReference type="AlphaFoldDB" id="A0A8A4ZBE6"/>
<sequence>MTRLRERPLAEVRASRQAQRLELTRVSHWRRLLRARIDLIVASASVPDPLGAGASEVPASSAQRDLPQHPALVDAVRSATLAELDLLGDLFDLDRRLARYEATVVEALGGSTDEVIRRLTMNPAASLRAQPPYP</sequence>
<evidence type="ECO:0000313" key="2">
    <source>
        <dbReference type="EMBL" id="QTE29222.1"/>
    </source>
</evidence>
<organism evidence="2 3">
    <name type="scientific">Pengzhenrongella sicca</name>
    <dbReference type="NCBI Taxonomy" id="2819238"/>
    <lineage>
        <taxon>Bacteria</taxon>
        <taxon>Bacillati</taxon>
        <taxon>Actinomycetota</taxon>
        <taxon>Actinomycetes</taxon>
        <taxon>Micrococcales</taxon>
        <taxon>Pengzhenrongella</taxon>
    </lineage>
</organism>
<keyword evidence="3" id="KW-1185">Reference proteome</keyword>
<dbReference type="RefSeq" id="WP_227423488.1">
    <property type="nucleotide sequence ID" value="NZ_CP071868.1"/>
</dbReference>
<dbReference type="EMBL" id="CP071868">
    <property type="protein sequence ID" value="QTE29222.1"/>
    <property type="molecule type" value="Genomic_DNA"/>
</dbReference>
<dbReference type="KEGG" id="psic:J4E96_18360"/>
<evidence type="ECO:0000256" key="1">
    <source>
        <dbReference type="SAM" id="MobiDB-lite"/>
    </source>
</evidence>